<dbReference type="InParanoid" id="A0A1Q6DWA9"/>
<dbReference type="Pfam" id="PF07282">
    <property type="entry name" value="Cas12f1-like_TNB"/>
    <property type="match status" value="1"/>
</dbReference>
<keyword evidence="1" id="KW-0238">DNA-binding</keyword>
<evidence type="ECO:0000256" key="1">
    <source>
        <dbReference type="ARBA" id="ARBA00023125"/>
    </source>
</evidence>
<protein>
    <submittedName>
        <fullName evidence="3">IS605 OrfB-like transposable element containing RNAse H-like and Zn finger domain</fullName>
    </submittedName>
</protein>
<dbReference type="Proteomes" id="UP000185744">
    <property type="component" value="Unassembled WGS sequence"/>
</dbReference>
<evidence type="ECO:0000313" key="4">
    <source>
        <dbReference type="Proteomes" id="UP000185744"/>
    </source>
</evidence>
<evidence type="ECO:0000313" key="3">
    <source>
        <dbReference type="EMBL" id="OKY78649.1"/>
    </source>
</evidence>
<dbReference type="EMBL" id="MSDW01000001">
    <property type="protein sequence ID" value="OKY78649.1"/>
    <property type="molecule type" value="Genomic_DNA"/>
</dbReference>
<name>A0A1Q6DWA9_METT1</name>
<sequence length="100" mass="11458">MPTHKFKKYLKYKCNERGVPFVLVDKACTTQPCSRCNERVGRLNNKEFEYPNCGLKIHADRNGAINIKERGLDKLDLEPLPMLWASLTTPKTLNPVLITL</sequence>
<dbReference type="STRING" id="1903181.BTN85_1146"/>
<comment type="caution">
    <text evidence="3">The sequence shown here is derived from an EMBL/GenBank/DDBJ whole genome shotgun (WGS) entry which is preliminary data.</text>
</comment>
<dbReference type="AlphaFoldDB" id="A0A1Q6DWA9"/>
<proteinExistence type="predicted"/>
<keyword evidence="4" id="KW-1185">Reference proteome</keyword>
<organism evidence="3 4">
    <name type="scientific">Methanohalarchaeum thermophilum</name>
    <dbReference type="NCBI Taxonomy" id="1903181"/>
    <lineage>
        <taxon>Archaea</taxon>
        <taxon>Methanobacteriati</taxon>
        <taxon>Methanobacteriota</taxon>
        <taxon>Methanonatronarchaeia</taxon>
        <taxon>Methanonatronarchaeales</taxon>
        <taxon>Methanonatronarchaeaceae</taxon>
        <taxon>Candidatus Methanohalarchaeum</taxon>
    </lineage>
</organism>
<accession>A0A1Q6DWA9</accession>
<feature type="domain" description="Cas12f1-like TNB" evidence="2">
    <location>
        <begin position="4"/>
        <end position="67"/>
    </location>
</feature>
<dbReference type="InterPro" id="IPR010095">
    <property type="entry name" value="Cas12f1-like_TNB"/>
</dbReference>
<evidence type="ECO:0000259" key="2">
    <source>
        <dbReference type="Pfam" id="PF07282"/>
    </source>
</evidence>
<reference evidence="3" key="1">
    <citation type="submission" date="2016-12" db="EMBL/GenBank/DDBJ databases">
        <title>Discovery of methanogenic haloarchaea.</title>
        <authorList>
            <person name="Sorokin D.Y."/>
            <person name="Makarova K.S."/>
            <person name="Abbas B."/>
            <person name="Ferrer M."/>
            <person name="Golyshin P.N."/>
        </authorList>
    </citation>
    <scope>NUCLEOTIDE SEQUENCE [LARGE SCALE GENOMIC DNA]</scope>
    <source>
        <strain evidence="3">HMET1</strain>
    </source>
</reference>
<dbReference type="GO" id="GO:0003677">
    <property type="term" value="F:DNA binding"/>
    <property type="evidence" value="ECO:0007669"/>
    <property type="project" value="UniProtKB-KW"/>
</dbReference>
<gene>
    <name evidence="3" type="ORF">BTN85_1146</name>
</gene>